<dbReference type="GO" id="GO:0035091">
    <property type="term" value="F:phosphatidylinositol binding"/>
    <property type="evidence" value="ECO:0007669"/>
    <property type="project" value="InterPro"/>
</dbReference>
<protein>
    <submittedName>
        <fullName evidence="3">Sorting nexin-11</fullName>
    </submittedName>
</protein>
<dbReference type="OrthoDB" id="63267at2759"/>
<keyword evidence="4" id="KW-1185">Reference proteome</keyword>
<comment type="caution">
    <text evidence="3">The sequence shown here is derived from an EMBL/GenBank/DDBJ whole genome shotgun (WGS) entry which is preliminary data.</text>
</comment>
<dbReference type="InterPro" id="IPR016024">
    <property type="entry name" value="ARM-type_fold"/>
</dbReference>
<evidence type="ECO:0000313" key="4">
    <source>
        <dbReference type="Proteomes" id="UP000241890"/>
    </source>
</evidence>
<name>A0A2R5GBE6_9STRA</name>
<dbReference type="AlphaFoldDB" id="A0A2R5GBE6"/>
<accession>A0A2R5GBE6</accession>
<feature type="compositionally biased region" description="Polar residues" evidence="1">
    <location>
        <begin position="176"/>
        <end position="201"/>
    </location>
</feature>
<feature type="compositionally biased region" description="Acidic residues" evidence="1">
    <location>
        <begin position="293"/>
        <end position="343"/>
    </location>
</feature>
<organism evidence="3 4">
    <name type="scientific">Hondaea fermentalgiana</name>
    <dbReference type="NCBI Taxonomy" id="2315210"/>
    <lineage>
        <taxon>Eukaryota</taxon>
        <taxon>Sar</taxon>
        <taxon>Stramenopiles</taxon>
        <taxon>Bigyra</taxon>
        <taxon>Labyrinthulomycetes</taxon>
        <taxon>Thraustochytrida</taxon>
        <taxon>Thraustochytriidae</taxon>
        <taxon>Hondaea</taxon>
    </lineage>
</organism>
<reference evidence="3 4" key="1">
    <citation type="submission" date="2017-12" db="EMBL/GenBank/DDBJ databases">
        <title>Sequencing, de novo assembly and annotation of complete genome of a new Thraustochytrid species, strain FCC1311.</title>
        <authorList>
            <person name="Sedici K."/>
            <person name="Godart F."/>
            <person name="Aiese Cigliano R."/>
            <person name="Sanseverino W."/>
            <person name="Barakat M."/>
            <person name="Ortet P."/>
            <person name="Marechal E."/>
            <person name="Cagnac O."/>
            <person name="Amato A."/>
        </authorList>
    </citation>
    <scope>NUCLEOTIDE SEQUENCE [LARGE SCALE GENOMIC DNA]</scope>
</reference>
<dbReference type="Pfam" id="PF00787">
    <property type="entry name" value="PX"/>
    <property type="match status" value="1"/>
</dbReference>
<dbReference type="InterPro" id="IPR001683">
    <property type="entry name" value="PX_dom"/>
</dbReference>
<sequence length="375" mass="39477">MSQPIRAVITGHELVNEHTEYKVELRAGAVKIASQRRRFRMFIELHAQLTKFKHAFPIPDVPPKKYFGNTNPEFVLKRQRELQAFLDKLVNGIVANPPSEAAWRLLCLFLGLDPKQYVPESILNLADQTAGGHHADGGVADGSATTAGNAAEGAAGGSSGAGPGEPGGSRSGSAAQTATGGPGSDTSQGAGYNGGSRQNSDIDAAQDPVSREVEEAKRMDRIVDNFARQTINVGRAAEERLQQASAALVERLPLDALREALEEHLLSQPLPAVSAASGGAGGRGTRYLAGANDADDASVDADGDEDEDDDEDGDEGEDEDEDEDGDDDDDDDDDDDAAEDEDGGNVGRTYGRADKTTGPAPILGAEDIVVHIVHT</sequence>
<feature type="region of interest" description="Disordered" evidence="1">
    <location>
        <begin position="130"/>
        <end position="214"/>
    </location>
</feature>
<evidence type="ECO:0000259" key="2">
    <source>
        <dbReference type="PROSITE" id="PS50195"/>
    </source>
</evidence>
<evidence type="ECO:0000256" key="1">
    <source>
        <dbReference type="SAM" id="MobiDB-lite"/>
    </source>
</evidence>
<dbReference type="SUPFAM" id="SSF48371">
    <property type="entry name" value="ARM repeat"/>
    <property type="match status" value="1"/>
</dbReference>
<dbReference type="CDD" id="cd06093">
    <property type="entry name" value="PX_domain"/>
    <property type="match status" value="1"/>
</dbReference>
<evidence type="ECO:0000313" key="3">
    <source>
        <dbReference type="EMBL" id="GBG27659.1"/>
    </source>
</evidence>
<feature type="compositionally biased region" description="Gly residues" evidence="1">
    <location>
        <begin position="154"/>
        <end position="170"/>
    </location>
</feature>
<dbReference type="SUPFAM" id="SSF64268">
    <property type="entry name" value="PX domain"/>
    <property type="match status" value="1"/>
</dbReference>
<proteinExistence type="predicted"/>
<feature type="domain" description="PX" evidence="2">
    <location>
        <begin position="1"/>
        <end position="116"/>
    </location>
</feature>
<dbReference type="InParanoid" id="A0A2R5GBE6"/>
<dbReference type="EMBL" id="BEYU01000034">
    <property type="protein sequence ID" value="GBG27659.1"/>
    <property type="molecule type" value="Genomic_DNA"/>
</dbReference>
<dbReference type="PROSITE" id="PS50195">
    <property type="entry name" value="PX"/>
    <property type="match status" value="1"/>
</dbReference>
<gene>
    <name evidence="3" type="ORF">FCC1311_038822</name>
</gene>
<dbReference type="InterPro" id="IPR036871">
    <property type="entry name" value="PX_dom_sf"/>
</dbReference>
<feature type="region of interest" description="Disordered" evidence="1">
    <location>
        <begin position="271"/>
        <end position="366"/>
    </location>
</feature>
<dbReference type="Gene3D" id="3.30.1520.10">
    <property type="entry name" value="Phox-like domain"/>
    <property type="match status" value="1"/>
</dbReference>
<dbReference type="SMART" id="SM00312">
    <property type="entry name" value="PX"/>
    <property type="match status" value="1"/>
</dbReference>
<dbReference type="Proteomes" id="UP000241890">
    <property type="component" value="Unassembled WGS sequence"/>
</dbReference>
<feature type="compositionally biased region" description="Low complexity" evidence="1">
    <location>
        <begin position="137"/>
        <end position="153"/>
    </location>
</feature>